<keyword evidence="3 16" id="KW-0812">Transmembrane</keyword>
<protein>
    <recommendedName>
        <fullName evidence="16">Phospholipid-transporting ATPase</fullName>
        <ecNumber evidence="16">7.6.2.1</ecNumber>
    </recommendedName>
</protein>
<dbReference type="Pfam" id="PF13246">
    <property type="entry name" value="Cation_ATPase"/>
    <property type="match status" value="1"/>
</dbReference>
<dbReference type="NCBIfam" id="TIGR01652">
    <property type="entry name" value="ATPase-Plipid"/>
    <property type="match status" value="2"/>
</dbReference>
<dbReference type="InterPro" id="IPR036412">
    <property type="entry name" value="HAD-like_sf"/>
</dbReference>
<dbReference type="GO" id="GO:0032456">
    <property type="term" value="P:endocytic recycling"/>
    <property type="evidence" value="ECO:0007669"/>
    <property type="project" value="TreeGrafter"/>
</dbReference>
<evidence type="ECO:0000256" key="8">
    <source>
        <dbReference type="ARBA" id="ARBA00022967"/>
    </source>
</evidence>
<gene>
    <name evidence="20" type="ORF">KLLA0_E01651g</name>
</gene>
<evidence type="ECO:0000256" key="7">
    <source>
        <dbReference type="ARBA" id="ARBA00022842"/>
    </source>
</evidence>
<keyword evidence="9 16" id="KW-1133">Transmembrane helix</keyword>
<dbReference type="Proteomes" id="UP000000598">
    <property type="component" value="Chromosome E"/>
</dbReference>
<dbReference type="FunFam" id="3.40.1110.10:FF:000090">
    <property type="entry name" value="Phospholipid-transporting ATPase"/>
    <property type="match status" value="1"/>
</dbReference>
<dbReference type="PaxDb" id="284590-Q6CPW7"/>
<feature type="binding site" evidence="14">
    <location>
        <position position="536"/>
    </location>
    <ligand>
        <name>ATP</name>
        <dbReference type="ChEBI" id="CHEBI:30616"/>
    </ligand>
</feature>
<evidence type="ECO:0000256" key="4">
    <source>
        <dbReference type="ARBA" id="ARBA00022723"/>
    </source>
</evidence>
<dbReference type="Pfam" id="PF16212">
    <property type="entry name" value="PhoLip_ATPase_C"/>
    <property type="match status" value="1"/>
</dbReference>
<dbReference type="InterPro" id="IPR001757">
    <property type="entry name" value="P_typ_ATPase"/>
</dbReference>
<feature type="binding site" evidence="14">
    <location>
        <position position="776"/>
    </location>
    <ligand>
        <name>ATP</name>
        <dbReference type="ChEBI" id="CHEBI:30616"/>
    </ligand>
</feature>
<comment type="catalytic activity">
    <reaction evidence="11 16">
        <text>ATP + H2O + phospholipidSide 1 = ADP + phosphate + phospholipidSide 2.</text>
        <dbReference type="EC" id="7.6.2.1"/>
    </reaction>
</comment>
<feature type="binding site" evidence="14">
    <location>
        <position position="535"/>
    </location>
    <ligand>
        <name>ATP</name>
        <dbReference type="ChEBI" id="CHEBI:30616"/>
    </ligand>
</feature>
<dbReference type="PROSITE" id="PS00154">
    <property type="entry name" value="ATPASE_E1_E2"/>
    <property type="match status" value="1"/>
</dbReference>
<dbReference type="InterPro" id="IPR023299">
    <property type="entry name" value="ATPase_P-typ_cyto_dom_N"/>
</dbReference>
<feature type="active site" description="4-aspartylphosphate intermediate" evidence="13">
    <location>
        <position position="535"/>
    </location>
</feature>
<feature type="binding site" evidence="14">
    <location>
        <position position="1033"/>
    </location>
    <ligand>
        <name>ATP</name>
        <dbReference type="ChEBI" id="CHEBI:30616"/>
    </ligand>
</feature>
<feature type="transmembrane region" description="Helical" evidence="16">
    <location>
        <begin position="1349"/>
        <end position="1373"/>
    </location>
</feature>
<accession>Q6CPW7</accession>
<evidence type="ECO:0000256" key="16">
    <source>
        <dbReference type="RuleBase" id="RU362033"/>
    </source>
</evidence>
<feature type="binding site" evidence="14">
    <location>
        <position position="1121"/>
    </location>
    <ligand>
        <name>ATP</name>
        <dbReference type="ChEBI" id="CHEBI:30616"/>
    </ligand>
</feature>
<feature type="binding site" evidence="14">
    <location>
        <position position="1034"/>
    </location>
    <ligand>
        <name>ATP</name>
        <dbReference type="ChEBI" id="CHEBI:30616"/>
    </ligand>
</feature>
<dbReference type="GO" id="GO:0016887">
    <property type="term" value="F:ATP hydrolysis activity"/>
    <property type="evidence" value="ECO:0007669"/>
    <property type="project" value="InterPro"/>
</dbReference>
<feature type="binding site" evidence="14">
    <location>
        <position position="1152"/>
    </location>
    <ligand>
        <name>ATP</name>
        <dbReference type="ChEBI" id="CHEBI:30616"/>
    </ligand>
</feature>
<feature type="binding site" evidence="14">
    <location>
        <position position="751"/>
    </location>
    <ligand>
        <name>ATP</name>
        <dbReference type="ChEBI" id="CHEBI:30616"/>
    </ligand>
</feature>
<evidence type="ECO:0000256" key="10">
    <source>
        <dbReference type="ARBA" id="ARBA00023136"/>
    </source>
</evidence>
<feature type="transmembrane region" description="Helical" evidence="16">
    <location>
        <begin position="1238"/>
        <end position="1258"/>
    </location>
</feature>
<evidence type="ECO:0000256" key="6">
    <source>
        <dbReference type="ARBA" id="ARBA00022840"/>
    </source>
</evidence>
<feature type="binding site" evidence="14">
    <location>
        <position position="537"/>
    </location>
    <ligand>
        <name>ATP</name>
        <dbReference type="ChEBI" id="CHEBI:30616"/>
    </ligand>
</feature>
<feature type="domain" description="P-type ATPase C-terminal" evidence="19">
    <location>
        <begin position="1175"/>
        <end position="1423"/>
    </location>
</feature>
<dbReference type="Gene3D" id="3.40.1110.10">
    <property type="entry name" value="Calcium-transporting ATPase, cytoplasmic domain N"/>
    <property type="match status" value="1"/>
</dbReference>
<feature type="transmembrane region" description="Helical" evidence="16">
    <location>
        <begin position="1393"/>
        <end position="1413"/>
    </location>
</feature>
<comment type="catalytic activity">
    <reaction evidence="12">
        <text>a 1,2-diacyl-sn-glycero-3-phosphoethanolamine(out) + ATP + H2O = a 1,2-diacyl-sn-glycero-3-phosphoethanolamine(in) + ADP + phosphate + H(+)</text>
        <dbReference type="Rhea" id="RHEA:66132"/>
        <dbReference type="ChEBI" id="CHEBI:15377"/>
        <dbReference type="ChEBI" id="CHEBI:15378"/>
        <dbReference type="ChEBI" id="CHEBI:30616"/>
        <dbReference type="ChEBI" id="CHEBI:43474"/>
        <dbReference type="ChEBI" id="CHEBI:64612"/>
        <dbReference type="ChEBI" id="CHEBI:456216"/>
    </reaction>
    <physiologicalReaction direction="left-to-right" evidence="12">
        <dbReference type="Rhea" id="RHEA:66133"/>
    </physiologicalReaction>
</comment>
<keyword evidence="7 15" id="KW-0460">Magnesium</keyword>
<dbReference type="InterPro" id="IPR008250">
    <property type="entry name" value="ATPase_P-typ_transduc_dom_A_sf"/>
</dbReference>
<evidence type="ECO:0000256" key="1">
    <source>
        <dbReference type="ARBA" id="ARBA00004141"/>
    </source>
</evidence>
<feature type="compositionally biased region" description="Polar residues" evidence="17">
    <location>
        <begin position="42"/>
        <end position="55"/>
    </location>
</feature>
<dbReference type="GO" id="GO:0006892">
    <property type="term" value="P:post-Golgi vesicle-mediated transport"/>
    <property type="evidence" value="ECO:0007669"/>
    <property type="project" value="TreeGrafter"/>
</dbReference>
<dbReference type="InterPro" id="IPR032630">
    <property type="entry name" value="P_typ_ATPase_c"/>
</dbReference>
<dbReference type="STRING" id="284590.Q6CPW7"/>
<dbReference type="InterPro" id="IPR023298">
    <property type="entry name" value="ATPase_P-typ_TM_dom_sf"/>
</dbReference>
<dbReference type="NCBIfam" id="TIGR01494">
    <property type="entry name" value="ATPase_P-type"/>
    <property type="match status" value="2"/>
</dbReference>
<organism evidence="20 21">
    <name type="scientific">Kluyveromyces lactis (strain ATCC 8585 / CBS 2359 / DSM 70799 / NBRC 1267 / NRRL Y-1140 / WM37)</name>
    <name type="common">Yeast</name>
    <name type="synonym">Candida sphaerica</name>
    <dbReference type="NCBI Taxonomy" id="284590"/>
    <lineage>
        <taxon>Eukaryota</taxon>
        <taxon>Fungi</taxon>
        <taxon>Dikarya</taxon>
        <taxon>Ascomycota</taxon>
        <taxon>Saccharomycotina</taxon>
        <taxon>Saccharomycetes</taxon>
        <taxon>Saccharomycetales</taxon>
        <taxon>Saccharomycetaceae</taxon>
        <taxon>Kluyveromyces</taxon>
    </lineage>
</organism>
<dbReference type="GO" id="GO:0000287">
    <property type="term" value="F:magnesium ion binding"/>
    <property type="evidence" value="ECO:0007669"/>
    <property type="project" value="UniProtKB-UniRule"/>
</dbReference>
<evidence type="ECO:0000256" key="9">
    <source>
        <dbReference type="ARBA" id="ARBA00022989"/>
    </source>
</evidence>
<evidence type="ECO:0000256" key="2">
    <source>
        <dbReference type="ARBA" id="ARBA00008109"/>
    </source>
</evidence>
<keyword evidence="5 14" id="KW-0547">Nucleotide-binding</keyword>
<keyword evidence="8 16" id="KW-1278">Translocase</keyword>
<dbReference type="GO" id="GO:0005524">
    <property type="term" value="F:ATP binding"/>
    <property type="evidence" value="ECO:0007669"/>
    <property type="project" value="UniProtKB-UniRule"/>
</dbReference>
<dbReference type="InParanoid" id="Q6CPW7"/>
<dbReference type="InterPro" id="IPR023214">
    <property type="entry name" value="HAD_sf"/>
</dbReference>
<dbReference type="SUPFAM" id="SSF56784">
    <property type="entry name" value="HAD-like"/>
    <property type="match status" value="1"/>
</dbReference>
<evidence type="ECO:0000259" key="19">
    <source>
        <dbReference type="Pfam" id="PF16212"/>
    </source>
</evidence>
<feature type="binding site" evidence="14">
    <location>
        <position position="1151"/>
    </location>
    <ligand>
        <name>ATP</name>
        <dbReference type="ChEBI" id="CHEBI:30616"/>
    </ligand>
</feature>
<dbReference type="FunCoup" id="Q6CPW7">
    <property type="interactions" value="46"/>
</dbReference>
<feature type="binding site" evidence="14">
    <location>
        <position position="1127"/>
    </location>
    <ligand>
        <name>ATP</name>
        <dbReference type="ChEBI" id="CHEBI:30616"/>
    </ligand>
</feature>
<feature type="transmembrane region" description="Helical" evidence="16">
    <location>
        <begin position="1288"/>
        <end position="1307"/>
    </location>
</feature>
<feature type="binding site" evidence="15">
    <location>
        <position position="537"/>
    </location>
    <ligand>
        <name>Mg(2+)</name>
        <dbReference type="ChEBI" id="CHEBI:18420"/>
    </ligand>
</feature>
<dbReference type="eggNOG" id="KOG0206">
    <property type="taxonomic scope" value="Eukaryota"/>
</dbReference>
<keyword evidence="10 16" id="KW-0472">Membrane</keyword>
<dbReference type="PANTHER" id="PTHR24092">
    <property type="entry name" value="PROBABLE PHOSPHOLIPID-TRANSPORTING ATPASE"/>
    <property type="match status" value="1"/>
</dbReference>
<evidence type="ECO:0000256" key="15">
    <source>
        <dbReference type="PIRSR" id="PIRSR606539-3"/>
    </source>
</evidence>
<feature type="transmembrane region" description="Helical" evidence="16">
    <location>
        <begin position="1319"/>
        <end position="1337"/>
    </location>
</feature>
<feature type="binding site" evidence="15">
    <location>
        <position position="1148"/>
    </location>
    <ligand>
        <name>Mg(2+)</name>
        <dbReference type="ChEBI" id="CHEBI:18420"/>
    </ligand>
</feature>
<feature type="transmembrane region" description="Helical" evidence="16">
    <location>
        <begin position="466"/>
        <end position="488"/>
    </location>
</feature>
<dbReference type="HOGENOM" id="CLU_000846_5_2_1"/>
<evidence type="ECO:0000313" key="20">
    <source>
        <dbReference type="EMBL" id="CAG99109.1"/>
    </source>
</evidence>
<feature type="region of interest" description="Disordered" evidence="17">
    <location>
        <begin position="35"/>
        <end position="59"/>
    </location>
</feature>
<dbReference type="Gene3D" id="2.70.150.10">
    <property type="entry name" value="Calcium-transporting ATPase, cytoplasmic transduction domain A"/>
    <property type="match status" value="1"/>
</dbReference>
<evidence type="ECO:0000256" key="5">
    <source>
        <dbReference type="ARBA" id="ARBA00022741"/>
    </source>
</evidence>
<keyword evidence="21" id="KW-1185">Reference proteome</keyword>
<dbReference type="PRINTS" id="PR00119">
    <property type="entry name" value="CATATPASE"/>
</dbReference>
<comment type="subcellular location">
    <subcellularLocation>
        <location evidence="1 16">Membrane</location>
        <topology evidence="1 16">Multi-pass membrane protein</topology>
    </subcellularLocation>
</comment>
<proteinExistence type="inferred from homology"/>
<dbReference type="InterPro" id="IPR006539">
    <property type="entry name" value="P-type_ATPase_IV"/>
</dbReference>
<dbReference type="SUPFAM" id="SSF81653">
    <property type="entry name" value="Calcium ATPase, transduction domain A"/>
    <property type="match status" value="1"/>
</dbReference>
<evidence type="ECO:0000256" key="3">
    <source>
        <dbReference type="ARBA" id="ARBA00022692"/>
    </source>
</evidence>
<feature type="binding site" evidence="15">
    <location>
        <position position="535"/>
    </location>
    <ligand>
        <name>Mg(2+)</name>
        <dbReference type="ChEBI" id="CHEBI:18420"/>
    </ligand>
</feature>
<dbReference type="InterPro" id="IPR032631">
    <property type="entry name" value="P-type_ATPase_N"/>
</dbReference>
<dbReference type="EMBL" id="CR382125">
    <property type="protein sequence ID" value="CAG99109.1"/>
    <property type="molecule type" value="Genomic_DNA"/>
</dbReference>
<evidence type="ECO:0000313" key="21">
    <source>
        <dbReference type="Proteomes" id="UP000000598"/>
    </source>
</evidence>
<dbReference type="OMA" id="GWFLWNI"/>
<reference evidence="20 21" key="1">
    <citation type="journal article" date="2004" name="Nature">
        <title>Genome evolution in yeasts.</title>
        <authorList>
            <consortium name="Genolevures"/>
            <person name="Dujon B."/>
            <person name="Sherman D."/>
            <person name="Fischer G."/>
            <person name="Durrens P."/>
            <person name="Casaregola S."/>
            <person name="Lafontaine I."/>
            <person name="de Montigny J."/>
            <person name="Marck C."/>
            <person name="Neuveglise C."/>
            <person name="Talla E."/>
            <person name="Goffard N."/>
            <person name="Frangeul L."/>
            <person name="Aigle M."/>
            <person name="Anthouard V."/>
            <person name="Babour A."/>
            <person name="Barbe V."/>
            <person name="Barnay S."/>
            <person name="Blanchin S."/>
            <person name="Beckerich J.M."/>
            <person name="Beyne E."/>
            <person name="Bleykasten C."/>
            <person name="Boisrame A."/>
            <person name="Boyer J."/>
            <person name="Cattolico L."/>
            <person name="Confanioleri F."/>
            <person name="de Daruvar A."/>
            <person name="Despons L."/>
            <person name="Fabre E."/>
            <person name="Fairhead C."/>
            <person name="Ferry-Dumazet H."/>
            <person name="Groppi A."/>
            <person name="Hantraye F."/>
            <person name="Hennequin C."/>
            <person name="Jauniaux N."/>
            <person name="Joyet P."/>
            <person name="Kachouri R."/>
            <person name="Kerrest A."/>
            <person name="Koszul R."/>
            <person name="Lemaire M."/>
            <person name="Lesur I."/>
            <person name="Ma L."/>
            <person name="Muller H."/>
            <person name="Nicaud J.M."/>
            <person name="Nikolski M."/>
            <person name="Oztas S."/>
            <person name="Ozier-Kalogeropoulos O."/>
            <person name="Pellenz S."/>
            <person name="Potier S."/>
            <person name="Richard G.F."/>
            <person name="Straub M.L."/>
            <person name="Suleau A."/>
            <person name="Swennene D."/>
            <person name="Tekaia F."/>
            <person name="Wesolowski-Louvel M."/>
            <person name="Westhof E."/>
            <person name="Wirth B."/>
            <person name="Zeniou-Meyer M."/>
            <person name="Zivanovic I."/>
            <person name="Bolotin-Fukuhara M."/>
            <person name="Thierry A."/>
            <person name="Bouchier C."/>
            <person name="Caudron B."/>
            <person name="Scarpelli C."/>
            <person name="Gaillardin C."/>
            <person name="Weissenbach J."/>
            <person name="Wincker P."/>
            <person name="Souciet J.L."/>
        </authorList>
    </citation>
    <scope>NUCLEOTIDE SEQUENCE [LARGE SCALE GENOMIC DNA]</scope>
    <source>
        <strain evidence="21">ATCC 8585 / CBS 2359 / DSM 70799 / NBRC 1267 / NRRL Y-1140 / WM37</strain>
    </source>
</reference>
<dbReference type="EC" id="7.6.2.1" evidence="16"/>
<dbReference type="GO" id="GO:0140346">
    <property type="term" value="F:phosphatidylserine flippase activity"/>
    <property type="evidence" value="ECO:0007669"/>
    <property type="project" value="UniProtKB-ARBA"/>
</dbReference>
<name>Q6CPW7_KLULA</name>
<evidence type="ECO:0000256" key="17">
    <source>
        <dbReference type="SAM" id="MobiDB-lite"/>
    </source>
</evidence>
<sequence>MTGRSRGYSLRTQLFNKKLSDKLRSESEEIEMEIANDGDSLPASSYSTENLPSNQTKKRKKLSLRTKIMDLILNRTTHLSSESGRVIPICLDKNSVLYQQYARSNLLIDERTDRPYRDNVITSSRYTVYSFLPRQLYAQFSKLANAYFLLVAILQMIPSWSTTGTYTTIVPLSIFLSISMAREAWDDFKRHRLDKEENNKSTKVLTMGKDHDELESDSIYSLSNVSARSTDAILSDFNSMHNLNDVTEPSYTDHFTNLNLLRSQFDIHIKKKEWKDLKVGEFVLLNSDDWVPADILLLSTDGENNEAFVETMALDGETNLKSKNPLPELAKRMTSATGLSMHSATTTLEDPNNDLYNFEGTVEIDGELYPLGSDNVVYRGSILRNTQSIVGIVIFTGEETKIRMNAIKNPRTKAPKLQGKINLIVLFMVFVVAAMAMFSYLGQHILKKNYVDNNRAWYLFQEDAGTAPTIMSFIIMYNTLIPLSLYVTTEIIKAMQSKLMEWDIDMYHIESDTPCESRTATILEELGQVSYIFSDKTGTLTDNKMIFRKFSICGSSWLHEIDEDLIDPIDDDIDVISIEDRSFLNEFDLRSTHSKNPRTSIEYKGNSGAVYSGRPSMALQIQRQELAEDLNTTRTNSSRSSEEKNGLKTTVDLLLYIQKHPNTEFSIRAKFFILSLALCHTCLPKKTHDGTDSILYQSSSPDELALVTAARDMGFVVTNRNSSTLSIATYPNGFDDQPIVEDYEVLEYINFDSQRKRMSVAVKMPNDDDRVLLICKGADNVILERLRNSELAQNKVLEQQNLIEQRKLEEAEMILHQRKSLELTNMRDGITGLARNSQLQNRSSISTLKLDAARKSISRKASIRSEQELQINSIDDFLSNIQHDESQIENIMLNARKSVQFQQREKYGEAEDNSESMDSIEKYIGDEKLIKNEEFILEKTLNAIDEFSTEGLRTLLYSYKWIPAEEYKAWEAKYHEAKTSLTNRSTQIAEVGGHIETDLELLGATAIEDKLQEGVPEAIQKIRRAGIKMWMLTGDKRETAINIGYACKLIYDYSTVVILKKNDDNLISKMTALGEELDTGKIAHCVLVIDGASLAVFENNPTMMSVFIELCTKTDSVICCRASPSQKALIVTNIRLKNKDLVTLAIGDGANDIAMIQSADIGVGITGKEGLQASRSSDYSIAQFRYLLKLLFVHGRYNYVRTSKFVLCTFYKEVLFYLTQMIYQRQTMFSGTSLYEPWSLSMFNTLFTSLPVICIGMFEKDLKPMTLLAVPELYTMGQKCQAFNLKIFLVWMLTAAGISVLITFLNFEIWGFTAQSDNSIYPIGVINFTSICFLINVKCQFIETRNRNWLAFASLLISCIGWILWCCLLPGIYGENAIYDVLIGLYHQFGRDITWWASCLILIMFPMMIDIVCQTFRAMIWPTDGDIFAELEQKDDIRKKLEFAAHRELHQSWSFQKDPSSVKKYAMKAVNFKKNGAEDSNYNTNDRYDIKDFDTEEYEMLPSGKLIHKKQVTKKSVKSKLGKKLRFKLNSKPDDFEIKQIIENRMRDLE</sequence>
<evidence type="ECO:0000256" key="12">
    <source>
        <dbReference type="ARBA" id="ARBA00049128"/>
    </source>
</evidence>
<dbReference type="GO" id="GO:0005802">
    <property type="term" value="C:trans-Golgi network"/>
    <property type="evidence" value="ECO:0007669"/>
    <property type="project" value="TreeGrafter"/>
</dbReference>
<dbReference type="SUPFAM" id="SSF81660">
    <property type="entry name" value="Metal cation-transporting ATPase, ATP-binding domain N"/>
    <property type="match status" value="1"/>
</dbReference>
<feature type="binding site" evidence="15">
    <location>
        <position position="1152"/>
    </location>
    <ligand>
        <name>Mg(2+)</name>
        <dbReference type="ChEBI" id="CHEBI:18420"/>
    </ligand>
</feature>
<comment type="similarity">
    <text evidence="2 16">Belongs to the cation transport ATPase (P-type) (TC 3.A.3) family. Type IV subfamily.</text>
</comment>
<feature type="binding site" evidence="14">
    <location>
        <position position="703"/>
    </location>
    <ligand>
        <name>ATP</name>
        <dbReference type="ChEBI" id="CHEBI:30616"/>
    </ligand>
</feature>
<evidence type="ECO:0000259" key="18">
    <source>
        <dbReference type="Pfam" id="PF16209"/>
    </source>
</evidence>
<dbReference type="FunFam" id="3.40.50.1000:FF:000172">
    <property type="entry name" value="Phospholipid-transporting ATPase"/>
    <property type="match status" value="1"/>
</dbReference>
<feature type="binding site" evidence="14">
    <location>
        <position position="953"/>
    </location>
    <ligand>
        <name>ATP</name>
        <dbReference type="ChEBI" id="CHEBI:30616"/>
    </ligand>
</feature>
<feature type="transmembrane region" description="Helical" evidence="16">
    <location>
        <begin position="421"/>
        <end position="446"/>
    </location>
</feature>
<dbReference type="Pfam" id="PF16209">
    <property type="entry name" value="PhoLip_ATPase_N"/>
    <property type="match status" value="1"/>
</dbReference>
<feature type="binding site" evidence="14">
    <location>
        <position position="1035"/>
    </location>
    <ligand>
        <name>ATP</name>
        <dbReference type="ChEBI" id="CHEBI:30616"/>
    </ligand>
</feature>
<keyword evidence="6 14" id="KW-0067">ATP-binding</keyword>
<dbReference type="GO" id="GO:0005886">
    <property type="term" value="C:plasma membrane"/>
    <property type="evidence" value="ECO:0007669"/>
    <property type="project" value="TreeGrafter"/>
</dbReference>
<dbReference type="KEGG" id="kla:KLLA0_E01651g"/>
<evidence type="ECO:0000256" key="13">
    <source>
        <dbReference type="PIRSR" id="PIRSR606539-1"/>
    </source>
</evidence>
<dbReference type="InterPro" id="IPR018303">
    <property type="entry name" value="ATPase_P-typ_P_site"/>
</dbReference>
<evidence type="ECO:0000256" key="14">
    <source>
        <dbReference type="PIRSR" id="PIRSR606539-2"/>
    </source>
</evidence>
<feature type="domain" description="P-type ATPase N-terminal" evidence="18">
    <location>
        <begin position="112"/>
        <end position="169"/>
    </location>
</feature>
<dbReference type="Pfam" id="PF00702">
    <property type="entry name" value="Hydrolase"/>
    <property type="match status" value="1"/>
</dbReference>
<evidence type="ECO:0000256" key="11">
    <source>
        <dbReference type="ARBA" id="ARBA00034036"/>
    </source>
</evidence>
<dbReference type="Gene3D" id="3.40.50.1000">
    <property type="entry name" value="HAD superfamily/HAD-like"/>
    <property type="match status" value="1"/>
</dbReference>
<dbReference type="SUPFAM" id="SSF81665">
    <property type="entry name" value="Calcium ATPase, transmembrane domain M"/>
    <property type="match status" value="1"/>
</dbReference>
<comment type="cofactor">
    <cofactor evidence="15">
        <name>Mg(2+)</name>
        <dbReference type="ChEBI" id="CHEBI:18420"/>
    </cofactor>
</comment>
<dbReference type="PANTHER" id="PTHR24092:SF174">
    <property type="entry name" value="PHOSPHOLIPID-TRANSPORTING ATPASE DNF3-RELATED"/>
    <property type="match status" value="1"/>
</dbReference>
<keyword evidence="4 15" id="KW-0479">Metal-binding</keyword>